<organism evidence="13">
    <name type="scientific">uncultured marine bacterium 440</name>
    <dbReference type="NCBI Taxonomy" id="257390"/>
    <lineage>
        <taxon>Bacteria</taxon>
        <taxon>environmental samples</taxon>
    </lineage>
</organism>
<comment type="subcellular location">
    <subcellularLocation>
        <location evidence="10">Cytoplasm</location>
    </subcellularLocation>
</comment>
<dbReference type="PANTHER" id="PTHR42701:SF1">
    <property type="entry name" value="IMIDAZOLE GLYCEROL PHOSPHATE SYNTHASE SUBUNIT HISH"/>
    <property type="match status" value="1"/>
</dbReference>
<dbReference type="GO" id="GO:0005737">
    <property type="term" value="C:cytoplasm"/>
    <property type="evidence" value="ECO:0007669"/>
    <property type="project" value="UniProtKB-SubCell"/>
</dbReference>
<dbReference type="InterPro" id="IPR010139">
    <property type="entry name" value="Imidazole-glycPsynth_HisH"/>
</dbReference>
<feature type="active site" evidence="10 11">
    <location>
        <position position="184"/>
    </location>
</feature>
<dbReference type="PROSITE" id="PS51273">
    <property type="entry name" value="GATASE_TYPE_1"/>
    <property type="match status" value="1"/>
</dbReference>
<accession>Q6SHC1</accession>
<dbReference type="EMBL" id="AY458637">
    <property type="protein sequence ID" value="AAR37699.1"/>
    <property type="molecule type" value="Genomic_DNA"/>
</dbReference>
<evidence type="ECO:0000256" key="1">
    <source>
        <dbReference type="ARBA" id="ARBA00005091"/>
    </source>
</evidence>
<keyword evidence="13" id="KW-0328">Glycosyltransferase</keyword>
<dbReference type="EC" id="4.3.2.10" evidence="10"/>
<evidence type="ECO:0000313" key="13">
    <source>
        <dbReference type="EMBL" id="AAR37699.1"/>
    </source>
</evidence>
<keyword evidence="3 10" id="KW-0028">Amino-acid biosynthesis</keyword>
<reference evidence="13" key="1">
    <citation type="submission" date="2003-11" db="EMBL/GenBank/DDBJ databases">
        <authorList>
            <person name="Heidelberg J.F."/>
            <person name="Eisen J.A."/>
            <person name="Nelson W.C."/>
            <person name="DeLong E.F."/>
        </authorList>
    </citation>
    <scope>NUCLEOTIDE SEQUENCE</scope>
</reference>
<evidence type="ECO:0000256" key="5">
    <source>
        <dbReference type="ARBA" id="ARBA00022962"/>
    </source>
</evidence>
<reference evidence="13" key="2">
    <citation type="submission" date="2003-12" db="EMBL/GenBank/DDBJ databases">
        <title>Monterey Bay Coastal Ocean Microbial Observatory environmental clone sequencing.</title>
        <authorList>
            <person name="DeLong E.F."/>
        </authorList>
    </citation>
    <scope>NUCLEOTIDE SEQUENCE</scope>
</reference>
<dbReference type="NCBIfam" id="TIGR01855">
    <property type="entry name" value="IMP_synth_hisH"/>
    <property type="match status" value="1"/>
</dbReference>
<evidence type="ECO:0000256" key="11">
    <source>
        <dbReference type="PIRSR" id="PIRSR000495-1"/>
    </source>
</evidence>
<name>Q6SHC1_9BACT</name>
<comment type="catalytic activity">
    <reaction evidence="9 10">
        <text>L-glutamine + H2O = L-glutamate + NH4(+)</text>
        <dbReference type="Rhea" id="RHEA:15889"/>
        <dbReference type="ChEBI" id="CHEBI:15377"/>
        <dbReference type="ChEBI" id="CHEBI:28938"/>
        <dbReference type="ChEBI" id="CHEBI:29985"/>
        <dbReference type="ChEBI" id="CHEBI:58359"/>
        <dbReference type="EC" id="3.5.1.2"/>
    </reaction>
</comment>
<keyword evidence="4 10" id="KW-0378">Hydrolase</keyword>
<dbReference type="PIRSF" id="PIRSF000495">
    <property type="entry name" value="Amidotransf_hisH"/>
    <property type="match status" value="1"/>
</dbReference>
<evidence type="ECO:0000256" key="2">
    <source>
        <dbReference type="ARBA" id="ARBA00011152"/>
    </source>
</evidence>
<evidence type="ECO:0000256" key="10">
    <source>
        <dbReference type="HAMAP-Rule" id="MF_00278"/>
    </source>
</evidence>
<comment type="catalytic activity">
    <reaction evidence="8 10">
        <text>5-[(5-phospho-1-deoxy-D-ribulos-1-ylimino)methylamino]-1-(5-phospho-beta-D-ribosyl)imidazole-4-carboxamide + L-glutamine = D-erythro-1-(imidazol-4-yl)glycerol 3-phosphate + 5-amino-1-(5-phospho-beta-D-ribosyl)imidazole-4-carboxamide + L-glutamate + H(+)</text>
        <dbReference type="Rhea" id="RHEA:24793"/>
        <dbReference type="ChEBI" id="CHEBI:15378"/>
        <dbReference type="ChEBI" id="CHEBI:29985"/>
        <dbReference type="ChEBI" id="CHEBI:58278"/>
        <dbReference type="ChEBI" id="CHEBI:58359"/>
        <dbReference type="ChEBI" id="CHEBI:58475"/>
        <dbReference type="ChEBI" id="CHEBI:58525"/>
        <dbReference type="EC" id="4.3.2.10"/>
    </reaction>
</comment>
<evidence type="ECO:0000256" key="7">
    <source>
        <dbReference type="ARBA" id="ARBA00023239"/>
    </source>
</evidence>
<evidence type="ECO:0000256" key="4">
    <source>
        <dbReference type="ARBA" id="ARBA00022801"/>
    </source>
</evidence>
<dbReference type="InterPro" id="IPR017926">
    <property type="entry name" value="GATASE"/>
</dbReference>
<dbReference type="EC" id="3.5.1.2" evidence="10"/>
<dbReference type="Pfam" id="PF00117">
    <property type="entry name" value="GATase"/>
    <property type="match status" value="1"/>
</dbReference>
<dbReference type="GO" id="GO:0016829">
    <property type="term" value="F:lyase activity"/>
    <property type="evidence" value="ECO:0007669"/>
    <property type="project" value="UniProtKB-KW"/>
</dbReference>
<dbReference type="CDD" id="cd01748">
    <property type="entry name" value="GATase1_IGP_Synthase"/>
    <property type="match status" value="1"/>
</dbReference>
<keyword evidence="5 10" id="KW-0315">Glutamine amidotransferase</keyword>
<dbReference type="GO" id="GO:0004359">
    <property type="term" value="F:glutaminase activity"/>
    <property type="evidence" value="ECO:0007669"/>
    <property type="project" value="UniProtKB-EC"/>
</dbReference>
<dbReference type="Gene3D" id="3.40.50.880">
    <property type="match status" value="1"/>
</dbReference>
<evidence type="ECO:0000256" key="3">
    <source>
        <dbReference type="ARBA" id="ARBA00022605"/>
    </source>
</evidence>
<protein>
    <recommendedName>
        <fullName evidence="10">Imidazole glycerol phosphate synthase subunit HisH</fullName>
        <ecNumber evidence="10">4.3.2.10</ecNumber>
    </recommendedName>
    <alternativeName>
        <fullName evidence="10">IGP synthase glutaminase subunit</fullName>
        <ecNumber evidence="10">3.5.1.2</ecNumber>
    </alternativeName>
    <alternativeName>
        <fullName evidence="10">IGP synthase subunit HisH</fullName>
    </alternativeName>
    <alternativeName>
        <fullName evidence="10">ImGP synthase subunit HisH</fullName>
        <shortName evidence="10">IGPS subunit HisH</shortName>
    </alternativeName>
</protein>
<dbReference type="PANTHER" id="PTHR42701">
    <property type="entry name" value="IMIDAZOLE GLYCEROL PHOSPHATE SYNTHASE SUBUNIT HISH"/>
    <property type="match status" value="1"/>
</dbReference>
<dbReference type="GO" id="GO:0000105">
    <property type="term" value="P:L-histidine biosynthetic process"/>
    <property type="evidence" value="ECO:0007669"/>
    <property type="project" value="UniProtKB-UniRule"/>
</dbReference>
<gene>
    <name evidence="10 13" type="primary">hisH</name>
    <name evidence="13" type="ORF">MBMO_EBAC750-02H05.17</name>
</gene>
<dbReference type="GO" id="GO:0000107">
    <property type="term" value="F:imidazoleglycerol-phosphate synthase activity"/>
    <property type="evidence" value="ECO:0007669"/>
    <property type="project" value="UniProtKB-UniRule"/>
</dbReference>
<evidence type="ECO:0000256" key="9">
    <source>
        <dbReference type="ARBA" id="ARBA00049534"/>
    </source>
</evidence>
<keyword evidence="7 10" id="KW-0456">Lyase</keyword>
<dbReference type="UniPathway" id="UPA00031">
    <property type="reaction ID" value="UER00010"/>
</dbReference>
<dbReference type="AlphaFoldDB" id="Q6SHC1"/>
<evidence type="ECO:0000256" key="8">
    <source>
        <dbReference type="ARBA" id="ARBA00047838"/>
    </source>
</evidence>
<feature type="domain" description="Glutamine amidotransferase" evidence="12">
    <location>
        <begin position="4"/>
        <end position="200"/>
    </location>
</feature>
<comment type="function">
    <text evidence="10">IGPS catalyzes the conversion of PRFAR and glutamine to IGP, AICAR and glutamate. The HisH subunit catalyzes the hydrolysis of glutamine to glutamate and ammonia as part of the synthesis of IGP and AICAR. The resulting ammonia molecule is channeled to the active site of HisF.</text>
</comment>
<dbReference type="InterPro" id="IPR029062">
    <property type="entry name" value="Class_I_gatase-like"/>
</dbReference>
<keyword evidence="6 10" id="KW-0368">Histidine biosynthesis</keyword>
<evidence type="ECO:0000259" key="12">
    <source>
        <dbReference type="Pfam" id="PF00117"/>
    </source>
</evidence>
<comment type="pathway">
    <text evidence="1 10">Amino-acid biosynthesis; L-histidine biosynthesis; L-histidine from 5-phospho-alpha-D-ribose 1-diphosphate: step 5/9.</text>
</comment>
<dbReference type="HAMAP" id="MF_00278">
    <property type="entry name" value="HisH"/>
    <property type="match status" value="1"/>
</dbReference>
<proteinExistence type="inferred from homology"/>
<feature type="active site" description="Nucleophile" evidence="10 11">
    <location>
        <position position="80"/>
    </location>
</feature>
<feature type="active site" evidence="10 11">
    <location>
        <position position="186"/>
    </location>
</feature>
<keyword evidence="10" id="KW-0963">Cytoplasm</keyword>
<dbReference type="SUPFAM" id="SSF52317">
    <property type="entry name" value="Class I glutamine amidotransferase-like"/>
    <property type="match status" value="1"/>
</dbReference>
<keyword evidence="13" id="KW-0808">Transferase</keyword>
<sequence length="202" mass="22911">MIGIIDYGLSNIGSISNAVNKLNHSYQIISNSKNLNKIDKIILPGVGNFKKAIANLKKQNLFDSLKDFITDKKKPFLGICLGMQILYNHSSEDGGENGLGVINGKVKQLMPSKKFKVPNVGWREIEILKKGVLINQFIDKPIFYFVHKYACYSEEKINTVAQLNYINQFDCIIEKENIFGTQFHPEKSQKNGLQLLNNFLKI</sequence>
<evidence type="ECO:0000256" key="6">
    <source>
        <dbReference type="ARBA" id="ARBA00023102"/>
    </source>
</evidence>
<comment type="subunit">
    <text evidence="2 10">Heterodimer of HisH and HisF.</text>
</comment>